<comment type="caution">
    <text evidence="1">The sequence shown here is derived from an EMBL/GenBank/DDBJ whole genome shotgun (WGS) entry which is preliminary data.</text>
</comment>
<sequence>MMNVKYGAIPNDYFVNYMKYLTNRVYKILPMSEENSITIIDYMNDLCEELLGNMELIDVLKSDGMFISLMGNIQYLIKDIF</sequence>
<evidence type="ECO:0000313" key="1">
    <source>
        <dbReference type="EMBL" id="GAH02925.1"/>
    </source>
</evidence>
<reference evidence="1" key="1">
    <citation type="journal article" date="2014" name="Front. Microbiol.">
        <title>High frequency of phylogenetically diverse reductive dehalogenase-homologous genes in deep subseafloor sedimentary metagenomes.</title>
        <authorList>
            <person name="Kawai M."/>
            <person name="Futagami T."/>
            <person name="Toyoda A."/>
            <person name="Takaki Y."/>
            <person name="Nishi S."/>
            <person name="Hori S."/>
            <person name="Arai W."/>
            <person name="Tsubouchi T."/>
            <person name="Morono Y."/>
            <person name="Uchiyama I."/>
            <person name="Ito T."/>
            <person name="Fujiyama A."/>
            <person name="Inagaki F."/>
            <person name="Takami H."/>
        </authorList>
    </citation>
    <scope>NUCLEOTIDE SEQUENCE</scope>
    <source>
        <strain evidence="1">Expedition CK06-06</strain>
    </source>
</reference>
<dbReference type="EMBL" id="BART01022971">
    <property type="protein sequence ID" value="GAH02925.1"/>
    <property type="molecule type" value="Genomic_DNA"/>
</dbReference>
<organism evidence="1">
    <name type="scientific">marine sediment metagenome</name>
    <dbReference type="NCBI Taxonomy" id="412755"/>
    <lineage>
        <taxon>unclassified sequences</taxon>
        <taxon>metagenomes</taxon>
        <taxon>ecological metagenomes</taxon>
    </lineage>
</organism>
<gene>
    <name evidence="1" type="ORF">S01H4_41933</name>
</gene>
<protein>
    <submittedName>
        <fullName evidence="1">Uncharacterized protein</fullName>
    </submittedName>
</protein>
<feature type="non-terminal residue" evidence="1">
    <location>
        <position position="81"/>
    </location>
</feature>
<proteinExistence type="predicted"/>
<dbReference type="AlphaFoldDB" id="X1D3U4"/>
<accession>X1D3U4</accession>
<name>X1D3U4_9ZZZZ</name>